<keyword evidence="1" id="KW-0378">Hydrolase</keyword>
<organism evidence="1 2">
    <name type="scientific">Candidatus Gullanella endobia</name>
    <dbReference type="NCBI Taxonomy" id="1070130"/>
    <lineage>
        <taxon>Bacteria</taxon>
        <taxon>Pseudomonadati</taxon>
        <taxon>Pseudomonadota</taxon>
        <taxon>Gammaproteobacteria</taxon>
        <taxon>Enterobacterales</taxon>
        <taxon>Enterobacteriaceae</taxon>
        <taxon>Candidatus Gullanella</taxon>
    </lineage>
</organism>
<dbReference type="InterPro" id="IPR013078">
    <property type="entry name" value="His_Pase_superF_clade-1"/>
</dbReference>
<dbReference type="RefSeq" id="WP_067497783.1">
    <property type="nucleotide sequence ID" value="NZ_LN999832.1"/>
</dbReference>
<dbReference type="SMART" id="SM00855">
    <property type="entry name" value="PGAM"/>
    <property type="match status" value="1"/>
</dbReference>
<dbReference type="GO" id="GO:0101006">
    <property type="term" value="F:protein histidine phosphatase activity"/>
    <property type="evidence" value="ECO:0007669"/>
    <property type="project" value="InterPro"/>
</dbReference>
<evidence type="ECO:0000313" key="1">
    <source>
        <dbReference type="EMBL" id="CUX96042.1"/>
    </source>
</evidence>
<dbReference type="Gene3D" id="3.40.50.1240">
    <property type="entry name" value="Phosphoglycerate mutase-like"/>
    <property type="match status" value="1"/>
</dbReference>
<dbReference type="KEGG" id="ged:FVIR_GE00193"/>
<dbReference type="CDD" id="cd07067">
    <property type="entry name" value="HP_PGM_like"/>
    <property type="match status" value="1"/>
</dbReference>
<accession>A0A143WQM9</accession>
<dbReference type="Proteomes" id="UP000095665">
    <property type="component" value="Chromosome I"/>
</dbReference>
<proteinExistence type="predicted"/>
<dbReference type="PATRIC" id="fig|1070130.3.peg.317"/>
<dbReference type="InterPro" id="IPR004449">
    <property type="entry name" value="SixA"/>
</dbReference>
<dbReference type="NCBIfam" id="TIGR00249">
    <property type="entry name" value="sixA"/>
    <property type="match status" value="1"/>
</dbReference>
<dbReference type="SUPFAM" id="SSF53254">
    <property type="entry name" value="Phosphoglycerate mutase-like"/>
    <property type="match status" value="1"/>
</dbReference>
<dbReference type="STRING" id="1070130.FVIR_GE00193"/>
<dbReference type="GO" id="GO:0005737">
    <property type="term" value="C:cytoplasm"/>
    <property type="evidence" value="ECO:0007669"/>
    <property type="project" value="InterPro"/>
</dbReference>
<dbReference type="InterPro" id="IPR029033">
    <property type="entry name" value="His_PPase_superfam"/>
</dbReference>
<keyword evidence="2" id="KW-1185">Reference proteome</keyword>
<dbReference type="EMBL" id="LN999832">
    <property type="protein sequence ID" value="CUX96042.1"/>
    <property type="molecule type" value="Genomic_DNA"/>
</dbReference>
<dbReference type="EC" id="3.1.3.-" evidence="1"/>
<dbReference type="AlphaFoldDB" id="A0A143WQM9"/>
<name>A0A143WQM9_9ENTR</name>
<reference evidence="2" key="1">
    <citation type="submission" date="2016-01" db="EMBL/GenBank/DDBJ databases">
        <authorList>
            <person name="Husnik F."/>
        </authorList>
    </citation>
    <scope>NUCLEOTIDE SEQUENCE [LARGE SCALE GENOMIC DNA]</scope>
</reference>
<dbReference type="OrthoDB" id="92610at2"/>
<gene>
    <name evidence="1" type="primary">sixA</name>
    <name evidence="1" type="ORF">FVIR_GE00193</name>
</gene>
<evidence type="ECO:0000313" key="2">
    <source>
        <dbReference type="Proteomes" id="UP000095665"/>
    </source>
</evidence>
<protein>
    <submittedName>
        <fullName evidence="1">Phosphohistidine phosphatase SixA</fullName>
        <ecNumber evidence="1">3.1.3.-</ecNumber>
    </submittedName>
</protein>
<dbReference type="Pfam" id="PF00300">
    <property type="entry name" value="His_Phos_1"/>
    <property type="match status" value="1"/>
</dbReference>
<sequence length="158" mass="17849">MQVLIMRHGNAFSKAKSDSERSLTDRGRNESSIIARWLSYKVKEINFVLVSPYLRARQTFNILQEYLVLPESYKVLPELIPSGDSSIVNCYLKSLSKEGLKQILLISHLPLICSLLVDLCQVEQPLIFSTSSVANIDIDTVSGNNKLLWQIEPIQLLS</sequence>